<feature type="region of interest" description="Disordered" evidence="5">
    <location>
        <begin position="494"/>
        <end position="516"/>
    </location>
</feature>
<evidence type="ECO:0000313" key="9">
    <source>
        <dbReference type="Proteomes" id="UP000192927"/>
    </source>
</evidence>
<dbReference type="FunFam" id="1.10.20.10:FF:000105">
    <property type="entry name" value="Inner kinetochore subunit cnp20"/>
    <property type="match status" value="1"/>
</dbReference>
<feature type="region of interest" description="Disordered" evidence="5">
    <location>
        <begin position="1"/>
        <end position="21"/>
    </location>
</feature>
<keyword evidence="3" id="KW-0158">Chromosome</keyword>
<dbReference type="Gene3D" id="1.10.20.10">
    <property type="entry name" value="Histone, subunit A"/>
    <property type="match status" value="1"/>
</dbReference>
<proteinExistence type="predicted"/>
<evidence type="ECO:0000313" key="10">
    <source>
        <dbReference type="Proteomes" id="UP000324767"/>
    </source>
</evidence>
<dbReference type="Proteomes" id="UP000192927">
    <property type="component" value="Unassembled WGS sequence"/>
</dbReference>
<sequence>MERAFDDELSLPTRLPRVTPRNSIAGEAAVAASKETPYASLRQLAGIIQKPSTPLRRPSSTGPPSTRRPTAAAQSRTPATGRPLRPAPSKRGPPTTPHAIRALQQRRAAALTPGRDRRRSGRMQRETPRDALRNLSKILAVSTRPTEPTPQAAPAPTNQSMASEDDELERHSDLPIPRLSMPIDNGEEEEDNDDDSLHGPPPRFSVPLDDDTYAQTSVEMPRRAISEQPYGRFSRGSFGSVRMSDRFADINELGFDALSDAGTENVIPRPEFDAEYDVSLEDSEAHDPGGETQDLRRAILEDSARRESRPSDIHPRRMLEDEEDTTFAFQIPYVMPRESSSPEPGMDIHAGTAPDQSKSAASPFATMQDQRRKGPGSKSRLAKAQKMSRHGIAYPSLPPSVVKKLASTFARTSGTNKAKISKETLEAISQASDWFFEQLGDDLGTYAKHAGRQTIDETDVITLMKRQRMLNANTTPFSLAQKYLPRELLQDVHMAPPVKSRLRKQNRLETVEEEDE</sequence>
<evidence type="ECO:0000313" key="8">
    <source>
        <dbReference type="EMBL" id="SLM38464.1"/>
    </source>
</evidence>
<reference evidence="9" key="2">
    <citation type="submission" date="2017-03" db="EMBL/GenBank/DDBJ databases">
        <authorList>
            <person name="Sharma R."/>
            <person name="Thines M."/>
        </authorList>
    </citation>
    <scope>NUCLEOTIDE SEQUENCE [LARGE SCALE GENOMIC DNA]</scope>
</reference>
<feature type="region of interest" description="Disordered" evidence="5">
    <location>
        <begin position="279"/>
        <end position="395"/>
    </location>
</feature>
<evidence type="ECO:0000256" key="5">
    <source>
        <dbReference type="SAM" id="MobiDB-lite"/>
    </source>
</evidence>
<evidence type="ECO:0000256" key="2">
    <source>
        <dbReference type="ARBA" id="ARBA00004286"/>
    </source>
</evidence>
<dbReference type="InterPro" id="IPR009072">
    <property type="entry name" value="Histone-fold"/>
</dbReference>
<dbReference type="GO" id="GO:0005694">
    <property type="term" value="C:chromosome"/>
    <property type="evidence" value="ECO:0007669"/>
    <property type="project" value="UniProtKB-SubCell"/>
</dbReference>
<protein>
    <submittedName>
        <fullName evidence="8">Kinetochore component CENP-S</fullName>
    </submittedName>
</protein>
<dbReference type="PANTHER" id="PTHR22980">
    <property type="entry name" value="CORTISTATIN"/>
    <property type="match status" value="1"/>
</dbReference>
<evidence type="ECO:0000313" key="7">
    <source>
        <dbReference type="EMBL" id="KAA6408157.1"/>
    </source>
</evidence>
<feature type="compositionally biased region" description="Basic residues" evidence="5">
    <location>
        <begin position="380"/>
        <end position="389"/>
    </location>
</feature>
<evidence type="ECO:0000256" key="3">
    <source>
        <dbReference type="ARBA" id="ARBA00022454"/>
    </source>
</evidence>
<dbReference type="AlphaFoldDB" id="A0A1W5D5Q9"/>
<name>A0A1W5D5Q9_9LECA</name>
<dbReference type="GO" id="GO:0000712">
    <property type="term" value="P:resolution of meiotic recombination intermediates"/>
    <property type="evidence" value="ECO:0007669"/>
    <property type="project" value="TreeGrafter"/>
</dbReference>
<gene>
    <name evidence="7" type="ORF">FRX48_07899</name>
</gene>
<dbReference type="CDD" id="cd22920">
    <property type="entry name" value="HFD_CENP-T"/>
    <property type="match status" value="1"/>
</dbReference>
<dbReference type="OrthoDB" id="10071681at2759"/>
<accession>A0A1W5D5Q9</accession>
<feature type="region of interest" description="Disordered" evidence="5">
    <location>
        <begin position="46"/>
        <end position="209"/>
    </location>
</feature>
<feature type="compositionally biased region" description="Basic and acidic residues" evidence="5">
    <location>
        <begin position="123"/>
        <end position="132"/>
    </location>
</feature>
<reference evidence="8" key="1">
    <citation type="submission" date="2017-03" db="EMBL/GenBank/DDBJ databases">
        <authorList>
            <person name="Afonso C.L."/>
            <person name="Miller P.J."/>
            <person name="Scott M.A."/>
            <person name="Spackman E."/>
            <person name="Goraichik I."/>
            <person name="Dimitrov K.M."/>
            <person name="Suarez D.L."/>
            <person name="Swayne D.E."/>
        </authorList>
    </citation>
    <scope>NUCLEOTIDE SEQUENCE [LARGE SCALE GENOMIC DNA]</scope>
</reference>
<dbReference type="Proteomes" id="UP000324767">
    <property type="component" value="Unassembled WGS sequence"/>
</dbReference>
<dbReference type="GO" id="GO:0031297">
    <property type="term" value="P:replication fork processing"/>
    <property type="evidence" value="ECO:0007669"/>
    <property type="project" value="TreeGrafter"/>
</dbReference>
<dbReference type="GO" id="GO:0071821">
    <property type="term" value="C:FANCM-MHF complex"/>
    <property type="evidence" value="ECO:0007669"/>
    <property type="project" value="TreeGrafter"/>
</dbReference>
<dbReference type="SUPFAM" id="SSF47113">
    <property type="entry name" value="Histone-fold"/>
    <property type="match status" value="1"/>
</dbReference>
<dbReference type="GO" id="GO:0046982">
    <property type="term" value="F:protein heterodimerization activity"/>
    <property type="evidence" value="ECO:0007669"/>
    <property type="project" value="InterPro"/>
</dbReference>
<evidence type="ECO:0000256" key="1">
    <source>
        <dbReference type="ARBA" id="ARBA00004123"/>
    </source>
</evidence>
<feature type="compositionally biased region" description="Polar residues" evidence="5">
    <location>
        <begin position="354"/>
        <end position="368"/>
    </location>
</feature>
<keyword evidence="9" id="KW-1185">Reference proteome</keyword>
<dbReference type="EMBL" id="VXIT01000014">
    <property type="protein sequence ID" value="KAA6408157.1"/>
    <property type="molecule type" value="Genomic_DNA"/>
</dbReference>
<keyword evidence="4" id="KW-0539">Nucleus</keyword>
<comment type="subcellular location">
    <subcellularLocation>
        <location evidence="2">Chromosome</location>
    </subcellularLocation>
    <subcellularLocation>
        <location evidence="1">Nucleus</location>
    </subcellularLocation>
</comment>
<dbReference type="InterPro" id="IPR035425">
    <property type="entry name" value="CENP-T/H4_C"/>
</dbReference>
<feature type="compositionally biased region" description="Acidic residues" evidence="5">
    <location>
        <begin position="185"/>
        <end position="194"/>
    </location>
</feature>
<dbReference type="Pfam" id="PF15511">
    <property type="entry name" value="CENP-T_C"/>
    <property type="match status" value="1"/>
</dbReference>
<dbReference type="PANTHER" id="PTHR22980:SF5">
    <property type="entry name" value="CENP-T_HISTONE H4 HISTONE FOLD DOMAIN-CONTAINING PROTEIN"/>
    <property type="match status" value="1"/>
</dbReference>
<feature type="compositionally biased region" description="Basic and acidic residues" evidence="5">
    <location>
        <begin position="283"/>
        <end position="319"/>
    </location>
</feature>
<feature type="compositionally biased region" description="Low complexity" evidence="5">
    <location>
        <begin position="51"/>
        <end position="70"/>
    </location>
</feature>
<feature type="compositionally biased region" description="Low complexity" evidence="5">
    <location>
        <begin position="101"/>
        <end position="111"/>
    </location>
</feature>
<dbReference type="GO" id="GO:0003682">
    <property type="term" value="F:chromatin binding"/>
    <property type="evidence" value="ECO:0007669"/>
    <property type="project" value="TreeGrafter"/>
</dbReference>
<feature type="domain" description="CENP-T/Histone H4 histone fold" evidence="6">
    <location>
        <begin position="390"/>
        <end position="496"/>
    </location>
</feature>
<dbReference type="EMBL" id="FWEW01002474">
    <property type="protein sequence ID" value="SLM38464.1"/>
    <property type="molecule type" value="Genomic_DNA"/>
</dbReference>
<evidence type="ECO:0000256" key="4">
    <source>
        <dbReference type="ARBA" id="ARBA00023242"/>
    </source>
</evidence>
<evidence type="ECO:0000259" key="6">
    <source>
        <dbReference type="Pfam" id="PF15511"/>
    </source>
</evidence>
<feature type="region of interest" description="Disordered" evidence="5">
    <location>
        <begin position="219"/>
        <end position="238"/>
    </location>
</feature>
<organism evidence="8 9">
    <name type="scientific">Lasallia pustulata</name>
    <dbReference type="NCBI Taxonomy" id="136370"/>
    <lineage>
        <taxon>Eukaryota</taxon>
        <taxon>Fungi</taxon>
        <taxon>Dikarya</taxon>
        <taxon>Ascomycota</taxon>
        <taxon>Pezizomycotina</taxon>
        <taxon>Lecanoromycetes</taxon>
        <taxon>OSLEUM clade</taxon>
        <taxon>Umbilicariomycetidae</taxon>
        <taxon>Umbilicariales</taxon>
        <taxon>Umbilicariaceae</taxon>
        <taxon>Lasallia</taxon>
    </lineage>
</organism>
<reference evidence="7 10" key="3">
    <citation type="submission" date="2019-09" db="EMBL/GenBank/DDBJ databases">
        <title>The hologenome of the rock-dwelling lichen Lasallia pustulata.</title>
        <authorList>
            <person name="Greshake Tzovaras B."/>
            <person name="Segers F."/>
            <person name="Bicker A."/>
            <person name="Dal Grande F."/>
            <person name="Otte J."/>
            <person name="Hankeln T."/>
            <person name="Schmitt I."/>
            <person name="Ebersberger I."/>
        </authorList>
    </citation>
    <scope>NUCLEOTIDE SEQUENCE [LARGE SCALE GENOMIC DNA]</scope>
    <source>
        <strain evidence="7">A1-1</strain>
    </source>
</reference>